<dbReference type="Proteomes" id="UP001217838">
    <property type="component" value="Unassembled WGS sequence"/>
</dbReference>
<evidence type="ECO:0000313" key="3">
    <source>
        <dbReference type="EMBL" id="MDC0669559.1"/>
    </source>
</evidence>
<evidence type="ECO:0008006" key="5">
    <source>
        <dbReference type="Google" id="ProtNLM"/>
    </source>
</evidence>
<evidence type="ECO:0000256" key="1">
    <source>
        <dbReference type="SAM" id="MobiDB-lite"/>
    </source>
</evidence>
<name>A0ABT5B613_9BACT</name>
<evidence type="ECO:0000313" key="4">
    <source>
        <dbReference type="Proteomes" id="UP001217838"/>
    </source>
</evidence>
<accession>A0ABT5B613</accession>
<keyword evidence="4" id="KW-1185">Reference proteome</keyword>
<comment type="caution">
    <text evidence="3">The sequence shown here is derived from an EMBL/GenBank/DDBJ whole genome shotgun (WGS) entry which is preliminary data.</text>
</comment>
<reference evidence="3 4" key="1">
    <citation type="submission" date="2022-11" db="EMBL/GenBank/DDBJ databases">
        <title>Minimal conservation of predation-associated metabolite biosynthetic gene clusters underscores biosynthetic potential of Myxococcota including descriptions for ten novel species: Archangium lansinium sp. nov., Myxococcus landrumus sp. nov., Nannocystis bai.</title>
        <authorList>
            <person name="Ahearne A."/>
            <person name="Stevens C."/>
            <person name="Dowd S."/>
        </authorList>
    </citation>
    <scope>NUCLEOTIDE SEQUENCE [LARGE SCALE GENOMIC DNA]</scope>
    <source>
        <strain evidence="3 4">NCELM</strain>
    </source>
</reference>
<feature type="chain" id="PRO_5045922761" description="Lipoprotein" evidence="2">
    <location>
        <begin position="19"/>
        <end position="547"/>
    </location>
</feature>
<gene>
    <name evidence="3" type="ORF">POL58_17530</name>
</gene>
<feature type="signal peptide" evidence="2">
    <location>
        <begin position="1"/>
        <end position="18"/>
    </location>
</feature>
<dbReference type="RefSeq" id="WP_271999359.1">
    <property type="nucleotide sequence ID" value="NZ_JAQNDN010000010.1"/>
</dbReference>
<keyword evidence="2" id="KW-0732">Signal</keyword>
<dbReference type="EMBL" id="JAQNDN010000010">
    <property type="protein sequence ID" value="MDC0669559.1"/>
    <property type="molecule type" value="Genomic_DNA"/>
</dbReference>
<proteinExistence type="predicted"/>
<feature type="compositionally biased region" description="Low complexity" evidence="1">
    <location>
        <begin position="31"/>
        <end position="46"/>
    </location>
</feature>
<sequence>MMALSSSRFALFAAVALGACDTHAPSAAKEAAAAQAPTKPAATPAEVVDDGPSAPRTVTVELHPVATRRGPISLHRLSDGEIVAAGGVMLARAGADGNLVQETAWLQGLEPAEPQAGWHVRAIGGRDDALWLTTTRAGDDPAHRVYRRRENSWAPHEPVPDAPGAYYLDYATWPEGHAIALRSSAAGDAGLVVLDDEGARPARPRLEVPGLSEAPRPSRVAGLASGELFASVSAGATAPSTGVLRWGPEDATGIFAPLPAIESRSPRQIEALVESGGQVLIGDGVEIDDALVPYVARFDGTSWRLIDAPPVRGAVVGLAESAEPLIWAVIDEDGPRDSLWRIHAGGDWDMWERVELAPVRLASATWFWDAGAGAWASEPAPAEGLTPSPRAIGLDAAGELWISAHLLLADGTASPHHAALRTRAAAAPLALHDDGQVHAAQQDLLPRRSPRAGDTSCPQVYVQLYTVSEDSPEVGTPELRAALTGPLAPLLLAEVRSQGERQVGLLLAAGDYEAHKSAIAGVAGKLRYRSRASCGHPPVLRGWRATG</sequence>
<organism evidence="3 4">
    <name type="scientific">Nannocystis radixulma</name>
    <dbReference type="NCBI Taxonomy" id="2995305"/>
    <lineage>
        <taxon>Bacteria</taxon>
        <taxon>Pseudomonadati</taxon>
        <taxon>Myxococcota</taxon>
        <taxon>Polyangia</taxon>
        <taxon>Nannocystales</taxon>
        <taxon>Nannocystaceae</taxon>
        <taxon>Nannocystis</taxon>
    </lineage>
</organism>
<protein>
    <recommendedName>
        <fullName evidence="5">Lipoprotein</fullName>
    </recommendedName>
</protein>
<feature type="region of interest" description="Disordered" evidence="1">
    <location>
        <begin position="31"/>
        <end position="53"/>
    </location>
</feature>
<evidence type="ECO:0000256" key="2">
    <source>
        <dbReference type="SAM" id="SignalP"/>
    </source>
</evidence>